<keyword evidence="5" id="KW-0680">Restriction system</keyword>
<keyword evidence="2 7" id="KW-0489">Methyltransferase</keyword>
<dbReference type="Pfam" id="PF00145">
    <property type="entry name" value="DNA_methylase"/>
    <property type="match status" value="1"/>
</dbReference>
<dbReference type="PANTHER" id="PTHR10629">
    <property type="entry name" value="CYTOSINE-SPECIFIC METHYLTRANSFERASE"/>
    <property type="match status" value="1"/>
</dbReference>
<dbReference type="InterPro" id="IPR050390">
    <property type="entry name" value="C5-Methyltransferase"/>
</dbReference>
<dbReference type="EMBL" id="JADOEL010000005">
    <property type="protein sequence ID" value="MBF8177841.1"/>
    <property type="molecule type" value="Genomic_DNA"/>
</dbReference>
<keyword evidence="4" id="KW-0949">S-adenosyl-L-methionine</keyword>
<dbReference type="Gene3D" id="3.90.120.10">
    <property type="entry name" value="DNA Methylase, subunit A, domain 2"/>
    <property type="match status" value="1"/>
</dbReference>
<evidence type="ECO:0000256" key="6">
    <source>
        <dbReference type="ARBA" id="ARBA00047422"/>
    </source>
</evidence>
<gene>
    <name evidence="7" type="ORF">IXC47_09125</name>
</gene>
<dbReference type="RefSeq" id="WP_195875388.1">
    <property type="nucleotide sequence ID" value="NZ_JADOEL010000005.1"/>
</dbReference>
<dbReference type="Proteomes" id="UP000657372">
    <property type="component" value="Unassembled WGS sequence"/>
</dbReference>
<dbReference type="GO" id="GO:0032259">
    <property type="term" value="P:methylation"/>
    <property type="evidence" value="ECO:0007669"/>
    <property type="project" value="UniProtKB-KW"/>
</dbReference>
<evidence type="ECO:0000256" key="1">
    <source>
        <dbReference type="ARBA" id="ARBA00011975"/>
    </source>
</evidence>
<evidence type="ECO:0000256" key="2">
    <source>
        <dbReference type="ARBA" id="ARBA00022603"/>
    </source>
</evidence>
<evidence type="ECO:0000313" key="8">
    <source>
        <dbReference type="Proteomes" id="UP000657372"/>
    </source>
</evidence>
<accession>A0ABS0ESL8</accession>
<keyword evidence="3" id="KW-0808">Transferase</keyword>
<keyword evidence="8" id="KW-1185">Reference proteome</keyword>
<organism evidence="7 8">
    <name type="scientific">Herminiimonas contaminans</name>
    <dbReference type="NCBI Taxonomy" id="1111140"/>
    <lineage>
        <taxon>Bacteria</taxon>
        <taxon>Pseudomonadati</taxon>
        <taxon>Pseudomonadota</taxon>
        <taxon>Betaproteobacteria</taxon>
        <taxon>Burkholderiales</taxon>
        <taxon>Oxalobacteraceae</taxon>
        <taxon>Herminiimonas</taxon>
    </lineage>
</organism>
<dbReference type="EC" id="2.1.1.37" evidence="1"/>
<evidence type="ECO:0000313" key="7">
    <source>
        <dbReference type="EMBL" id="MBF8177841.1"/>
    </source>
</evidence>
<dbReference type="Gene3D" id="3.40.50.150">
    <property type="entry name" value="Vaccinia Virus protein VP39"/>
    <property type="match status" value="1"/>
</dbReference>
<name>A0ABS0ESL8_9BURK</name>
<evidence type="ECO:0000256" key="5">
    <source>
        <dbReference type="ARBA" id="ARBA00022747"/>
    </source>
</evidence>
<dbReference type="SUPFAM" id="SSF53335">
    <property type="entry name" value="S-adenosyl-L-methionine-dependent methyltransferases"/>
    <property type="match status" value="1"/>
</dbReference>
<dbReference type="InterPro" id="IPR001525">
    <property type="entry name" value="C5_MeTfrase"/>
</dbReference>
<evidence type="ECO:0000256" key="4">
    <source>
        <dbReference type="ARBA" id="ARBA00022691"/>
    </source>
</evidence>
<dbReference type="InterPro" id="IPR029063">
    <property type="entry name" value="SAM-dependent_MTases_sf"/>
</dbReference>
<reference evidence="7 8" key="1">
    <citation type="submission" date="2020-11" db="EMBL/GenBank/DDBJ databases">
        <title>WGS of Herminiimonas contaminans strain Marseille-Q4544 isolated from planarians Schmidtea mediterranea.</title>
        <authorList>
            <person name="Kangale L."/>
        </authorList>
    </citation>
    <scope>NUCLEOTIDE SEQUENCE [LARGE SCALE GENOMIC DNA]</scope>
    <source>
        <strain evidence="7 8">Marseille-Q4544</strain>
    </source>
</reference>
<comment type="caution">
    <text evidence="7">The sequence shown here is derived from an EMBL/GenBank/DDBJ whole genome shotgun (WGS) entry which is preliminary data.</text>
</comment>
<proteinExistence type="predicted"/>
<protein>
    <recommendedName>
        <fullName evidence="1">DNA (cytosine-5-)-methyltransferase</fullName>
        <ecNumber evidence="1">2.1.1.37</ecNumber>
    </recommendedName>
</protein>
<sequence length="576" mass="63279">MKRDNFTLPLGLPDEMIVDNFAGGGGASKAILMALGREPDIAINHDGEALCMHAANHPTTRHYQEDVFLVHPGFVTNQQPIGLAWFSPTCTHFSRAKGDNILNQKLRGLAWVTLKWAAFQAPRCIFLENVEEFQGWCPLDAKGKPIKNLKGRTFNAFVKALSTGLDKEHPDLAEIHETLGGDFPIDRLYRGLGYKVEWKVIRACDFGAPTIRKRLFMIMRRDGLPIVWPEPTHGDPESLAVKNGKLLPWKTAADCIDWSIKCPSILFDRKRPLKPKTLQRIGRGFERYVKDAESPFIAPVSIDGVLRADHITKFNTGSIGHDMRVPMATATSGGGAARPAGAPHGLGVVSASLVQYYSGGSQNRSMDDPMPPAVTHDRIAVTCAHLVGIDNQSAGTGAAWSASKPINTIVTENRHALVTSHCVKLRNHQFGQSMLEPVGTLTAGGGHVGEVRTTLSASSNTEARRQAVREFLWEYCPSLAGVERPELVMINGVWMEVVDIGLRMLIPRELANAQGFPPDYILDPEYTYTDKKGKAKTKRLPGYAQVRMIGNSVSPPPARALIEANFKHEQQIARVA</sequence>
<evidence type="ECO:0000256" key="3">
    <source>
        <dbReference type="ARBA" id="ARBA00022679"/>
    </source>
</evidence>
<dbReference type="GO" id="GO:0008168">
    <property type="term" value="F:methyltransferase activity"/>
    <property type="evidence" value="ECO:0007669"/>
    <property type="project" value="UniProtKB-KW"/>
</dbReference>
<comment type="catalytic activity">
    <reaction evidence="6">
        <text>a 2'-deoxycytidine in DNA + S-adenosyl-L-methionine = a 5-methyl-2'-deoxycytidine in DNA + S-adenosyl-L-homocysteine + H(+)</text>
        <dbReference type="Rhea" id="RHEA:13681"/>
        <dbReference type="Rhea" id="RHEA-COMP:11369"/>
        <dbReference type="Rhea" id="RHEA-COMP:11370"/>
        <dbReference type="ChEBI" id="CHEBI:15378"/>
        <dbReference type="ChEBI" id="CHEBI:57856"/>
        <dbReference type="ChEBI" id="CHEBI:59789"/>
        <dbReference type="ChEBI" id="CHEBI:85452"/>
        <dbReference type="ChEBI" id="CHEBI:85454"/>
        <dbReference type="EC" id="2.1.1.37"/>
    </reaction>
</comment>
<dbReference type="PANTHER" id="PTHR10629:SF52">
    <property type="entry name" value="DNA (CYTOSINE-5)-METHYLTRANSFERASE 1"/>
    <property type="match status" value="1"/>
</dbReference>